<dbReference type="GO" id="GO:0010468">
    <property type="term" value="P:regulation of gene expression"/>
    <property type="evidence" value="ECO:0007669"/>
    <property type="project" value="TreeGrafter"/>
</dbReference>
<dbReference type="SMART" id="SM00545">
    <property type="entry name" value="JmjN"/>
    <property type="match status" value="1"/>
</dbReference>
<feature type="compositionally biased region" description="Basic and acidic residues" evidence="3">
    <location>
        <begin position="1336"/>
        <end position="1371"/>
    </location>
</feature>
<name>A0A9D4UAH0_ADICA</name>
<feature type="domain" description="JmjC" evidence="5">
    <location>
        <begin position="211"/>
        <end position="381"/>
    </location>
</feature>
<dbReference type="PANTHER" id="PTHR10694:SF33">
    <property type="entry name" value="LYSINE-SPECIFIC DEMETHYLASE 5"/>
    <property type="match status" value="1"/>
</dbReference>
<evidence type="ECO:0000313" key="7">
    <source>
        <dbReference type="Proteomes" id="UP000886520"/>
    </source>
</evidence>
<dbReference type="Gene3D" id="2.60.120.650">
    <property type="entry name" value="Cupin"/>
    <property type="match status" value="1"/>
</dbReference>
<accession>A0A9D4UAH0</accession>
<sequence>MQRGNCSSARSGGDALTQRDWHSSIFQHRDGMSSKFNLNAGNEGVKVDRHGAANTDWIDKIVSCPIYYPTEEEFVDPLQYIQKIATEASEYGICKIVPPVVASVPAGVVLTREQTNFKFTTRVQPMRLSNWDKQDKTIFPMSGRFYNLTEYEKVANKAFARKFSTAAALPTKFVEAEFWKELVLGKTRTVEYACDVEGSAFSESCTDPLGQSKWNLKGISRLPDSTLRLLDIVIPGVTEPMLYIGMLFSMFAWHIEDHYLYSINYHHCGSPKTWYGVPGKSAPDFEHVVERHVYEIEMLKDSGKGSQYDLLLGKTTMFAPKLLSEQGVPVFRAVQNPGEFVLTFPRAYHAGFSHGFNCGEAVNFAMADWFPFGAAACLRYEFLNRIPLLPHEELLCKEAMMLSQIDSSPHDSPTYRQHNHVKIAFVGFMRSQLQAHESLKKRGAKSTTASLINVSCGLCKHTCYIAYTICNCYPEPTCLSHDRVINGCTCGGIRSLVVRDDLPKLVAVAQKYESEDEILSEVLKGPSICDPFVASTGIGIGEELFLTSALSSVPEASNGLHEAPLSGEKRPKLCEGSLVHVNTFTGAPSSDSKQIQEEDLSDSEAFRVKRRRVLPSHSKRFQVDEQLLSPKKLLKTGLEVVSVIDKKPQGDCEISVKEKKSDKKPQGDCEISVKEKKSELIVQGRPLLVQDVINELGIKGSRVEVIRRWQHDGRRRGLAIKIKWVPFAGRLVDALSLKSCMSLKQCLTEEQSRRLEILMQQAQQHTISMVNSSCSIQGEDEPVSTAVPIPKKVISADKKNACQSVNRTISDKRQKLQETISENIMMDDSAGLLEKDTGFEEKCCSKWSKHREGTLGRRKRDTDSETSFFEGSSNNTDLQGRKQIKKVNRLKVKGPTPPALTCGTSPIRKNGGQMDGEARPHHGIGTDVEGRKHTLRNVEANVPRVGSNGGKQLPSVVSKATVMAAENNITKDHGKRRTEATLGSEPRKIVIVHLNKKMDQEGGSVVAHREQKQKEEREQKSGKVSEEAGVRDGTKPARSWCSKEAASTSTVADSSLEHQGVDLVENSGVSSQRAHMTMASNLSKESDLPLGSLSEEGEVREEVSETRSHVGSQRADDLLLQRVDPNLGKVASKVAVKNFEKTSRSARAGNKPPLAEGMGVDTEPQPYISSKERCYSLDSGMCCPQFNKEDPCSSAILDNHTSSCNQQTENCSPLSRLSCPRKSFSAELSRSRAQPLPGNMLFSKEDKAACDDEEQASQNGRWRNFGQVQHSFPRSSIVSDRSRSFVAANNSHRYGSLSRCVSKKKPFFRPNYSHQSRYHSQMGSARGPPPCQRQENILHGKKAQDFHTHSKGNDDAKHEGESQSEKARTKG</sequence>
<keyword evidence="7" id="KW-1185">Reference proteome</keyword>
<dbReference type="Proteomes" id="UP000886520">
    <property type="component" value="Chromosome 20"/>
</dbReference>
<feature type="region of interest" description="Disordered" evidence="3">
    <location>
        <begin position="1000"/>
        <end position="1045"/>
    </location>
</feature>
<dbReference type="PROSITE" id="PS51184">
    <property type="entry name" value="JMJC"/>
    <property type="match status" value="1"/>
</dbReference>
<dbReference type="GO" id="GO:0046872">
    <property type="term" value="F:metal ion binding"/>
    <property type="evidence" value="ECO:0007669"/>
    <property type="project" value="UniProtKB-KW"/>
</dbReference>
<feature type="region of interest" description="Disordered" evidence="3">
    <location>
        <begin position="1310"/>
        <end position="1371"/>
    </location>
</feature>
<comment type="caution">
    <text evidence="6">The sequence shown here is derived from an EMBL/GenBank/DDBJ whole genome shotgun (WGS) entry which is preliminary data.</text>
</comment>
<feature type="compositionally biased region" description="Basic and acidic residues" evidence="3">
    <location>
        <begin position="1007"/>
        <end position="1035"/>
    </location>
</feature>
<evidence type="ECO:0000256" key="1">
    <source>
        <dbReference type="ARBA" id="ARBA00022723"/>
    </source>
</evidence>
<feature type="region of interest" description="Disordered" evidence="3">
    <location>
        <begin position="1066"/>
        <end position="1100"/>
    </location>
</feature>
<evidence type="ECO:0000256" key="2">
    <source>
        <dbReference type="ARBA" id="ARBA00023004"/>
    </source>
</evidence>
<feature type="region of interest" description="Disordered" evidence="3">
    <location>
        <begin position="892"/>
        <end position="928"/>
    </location>
</feature>
<dbReference type="InterPro" id="IPR003347">
    <property type="entry name" value="JmjC_dom"/>
</dbReference>
<feature type="domain" description="JmjN" evidence="4">
    <location>
        <begin position="64"/>
        <end position="105"/>
    </location>
</feature>
<dbReference type="InterPro" id="IPR003349">
    <property type="entry name" value="JmjN"/>
</dbReference>
<evidence type="ECO:0000259" key="5">
    <source>
        <dbReference type="PROSITE" id="PS51184"/>
    </source>
</evidence>
<feature type="region of interest" description="Disordered" evidence="3">
    <location>
        <begin position="1142"/>
        <end position="1163"/>
    </location>
</feature>
<dbReference type="PROSITE" id="PS51183">
    <property type="entry name" value="JMJN"/>
    <property type="match status" value="1"/>
</dbReference>
<feature type="compositionally biased region" description="Polar residues" evidence="3">
    <location>
        <begin position="1067"/>
        <end position="1083"/>
    </location>
</feature>
<gene>
    <name evidence="6" type="ORF">GOP47_0021101</name>
</gene>
<evidence type="ECO:0000256" key="3">
    <source>
        <dbReference type="SAM" id="MobiDB-lite"/>
    </source>
</evidence>
<keyword evidence="1" id="KW-0479">Metal-binding</keyword>
<reference evidence="6" key="1">
    <citation type="submission" date="2021-01" db="EMBL/GenBank/DDBJ databases">
        <title>Adiantum capillus-veneris genome.</title>
        <authorList>
            <person name="Fang Y."/>
            <person name="Liao Q."/>
        </authorList>
    </citation>
    <scope>NUCLEOTIDE SEQUENCE</scope>
    <source>
        <strain evidence="6">H3</strain>
        <tissue evidence="6">Leaf</tissue>
    </source>
</reference>
<dbReference type="GO" id="GO:0000785">
    <property type="term" value="C:chromatin"/>
    <property type="evidence" value="ECO:0007669"/>
    <property type="project" value="TreeGrafter"/>
</dbReference>
<keyword evidence="2" id="KW-0408">Iron</keyword>
<dbReference type="SUPFAM" id="SSF51197">
    <property type="entry name" value="Clavaminate synthase-like"/>
    <property type="match status" value="1"/>
</dbReference>
<organism evidence="6 7">
    <name type="scientific">Adiantum capillus-veneris</name>
    <name type="common">Maidenhair fern</name>
    <dbReference type="NCBI Taxonomy" id="13818"/>
    <lineage>
        <taxon>Eukaryota</taxon>
        <taxon>Viridiplantae</taxon>
        <taxon>Streptophyta</taxon>
        <taxon>Embryophyta</taxon>
        <taxon>Tracheophyta</taxon>
        <taxon>Polypodiopsida</taxon>
        <taxon>Polypodiidae</taxon>
        <taxon>Polypodiales</taxon>
        <taxon>Pteridineae</taxon>
        <taxon>Pteridaceae</taxon>
        <taxon>Vittarioideae</taxon>
        <taxon>Adiantum</taxon>
    </lineage>
</organism>
<dbReference type="PANTHER" id="PTHR10694">
    <property type="entry name" value="LYSINE-SPECIFIC DEMETHYLASE"/>
    <property type="match status" value="1"/>
</dbReference>
<proteinExistence type="predicted"/>
<dbReference type="SMART" id="SM00558">
    <property type="entry name" value="JmjC"/>
    <property type="match status" value="1"/>
</dbReference>
<dbReference type="EMBL" id="JABFUD020000020">
    <property type="protein sequence ID" value="KAI5064431.1"/>
    <property type="molecule type" value="Genomic_DNA"/>
</dbReference>
<evidence type="ECO:0000313" key="6">
    <source>
        <dbReference type="EMBL" id="KAI5064431.1"/>
    </source>
</evidence>
<dbReference type="OrthoDB" id="1678912at2759"/>
<protein>
    <submittedName>
        <fullName evidence="6">Uncharacterized protein</fullName>
    </submittedName>
</protein>
<dbReference type="GO" id="GO:0005634">
    <property type="term" value="C:nucleus"/>
    <property type="evidence" value="ECO:0007669"/>
    <property type="project" value="TreeGrafter"/>
</dbReference>
<dbReference type="GO" id="GO:0141052">
    <property type="term" value="F:histone H3 demethylase activity"/>
    <property type="evidence" value="ECO:0007669"/>
    <property type="project" value="UniProtKB-ARBA"/>
</dbReference>
<dbReference type="Pfam" id="PF02373">
    <property type="entry name" value="JmjC"/>
    <property type="match status" value="1"/>
</dbReference>
<feature type="compositionally biased region" description="Polar residues" evidence="3">
    <location>
        <begin position="1312"/>
        <end position="1323"/>
    </location>
</feature>
<dbReference type="Pfam" id="PF02375">
    <property type="entry name" value="JmjN"/>
    <property type="match status" value="1"/>
</dbReference>
<evidence type="ECO:0000259" key="4">
    <source>
        <dbReference type="PROSITE" id="PS51183"/>
    </source>
</evidence>